<dbReference type="NCBIfam" id="TIGR01212">
    <property type="entry name" value="TIGR01212 family radical SAM protein"/>
    <property type="match status" value="1"/>
</dbReference>
<keyword evidence="6" id="KW-0411">Iron-sulfur</keyword>
<dbReference type="Proteomes" id="UP000004018">
    <property type="component" value="Unassembled WGS sequence"/>
</dbReference>
<dbReference type="EMBL" id="AFIJ01000045">
    <property type="protein sequence ID" value="EGL35126.1"/>
    <property type="molecule type" value="Genomic_DNA"/>
</dbReference>
<comment type="caution">
    <text evidence="8">The sequence shown here is derived from an EMBL/GenBank/DDBJ whole genome shotgun (WGS) entry which is preliminary data.</text>
</comment>
<name>A0ABN0CYM4_9FIRM</name>
<dbReference type="InterPro" id="IPR058240">
    <property type="entry name" value="rSAM_sf"/>
</dbReference>
<dbReference type="PANTHER" id="PTHR11135:SF1">
    <property type="entry name" value="PROTEIN YHCC"/>
    <property type="match status" value="1"/>
</dbReference>
<dbReference type="PROSITE" id="PS51918">
    <property type="entry name" value="RADICAL_SAM"/>
    <property type="match status" value="1"/>
</dbReference>
<sequence>MNERYRVYSTYLKEKYGEKVYKLPISIPDTCPNRDGTLGYKGCVFCGSIGAGYENLPASVSVARQIAANIAHIQPKYKAKKFIAYFQNFTNTYLSPAAFRTFLQAACTDSIVGLAVATRPDCIHPAYLDILAEIQQQYGVDICLEFGLQTANYKTLERINRGHTVAEYIDALLMVRPYGFRVCTHVILDLPWDTEADTIETAKIISALPNQEVKLHALYIVKGTPMATWYKEGRIRLWPCEEYVRRAVSFLEYTRPDIVFQRLVGRVPKEAAETANWGMGWWKVRDMIDEALVQRHTWQGKLCTYLHGKAVRKWVATEEESSKKDGEPD</sequence>
<evidence type="ECO:0000256" key="3">
    <source>
        <dbReference type="ARBA" id="ARBA00022691"/>
    </source>
</evidence>
<evidence type="ECO:0000256" key="2">
    <source>
        <dbReference type="ARBA" id="ARBA00022485"/>
    </source>
</evidence>
<evidence type="ECO:0000256" key="1">
    <source>
        <dbReference type="ARBA" id="ARBA00001966"/>
    </source>
</evidence>
<reference evidence="8 9" key="1">
    <citation type="submission" date="2011-04" db="EMBL/GenBank/DDBJ databases">
        <authorList>
            <person name="Harkins D.M."/>
            <person name="Madupu R."/>
            <person name="Durkin A.S."/>
            <person name="Torralba M."/>
            <person name="Methe B."/>
            <person name="Sutton G.G."/>
            <person name="Nelson K.E."/>
        </authorList>
    </citation>
    <scope>NUCLEOTIDE SEQUENCE [LARGE SCALE GENOMIC DNA]</scope>
    <source>
        <strain evidence="8 9">UPII 199-6</strain>
    </source>
</reference>
<dbReference type="SUPFAM" id="SSF102114">
    <property type="entry name" value="Radical SAM enzymes"/>
    <property type="match status" value="1"/>
</dbReference>
<organism evidence="8 9">
    <name type="scientific">Megasphaera lornae</name>
    <dbReference type="NCBI Taxonomy" id="1000568"/>
    <lineage>
        <taxon>Bacteria</taxon>
        <taxon>Bacillati</taxon>
        <taxon>Bacillota</taxon>
        <taxon>Negativicutes</taxon>
        <taxon>Veillonellales</taxon>
        <taxon>Veillonellaceae</taxon>
        <taxon>Megasphaera</taxon>
    </lineage>
</organism>
<evidence type="ECO:0000256" key="5">
    <source>
        <dbReference type="ARBA" id="ARBA00023004"/>
    </source>
</evidence>
<evidence type="ECO:0000259" key="7">
    <source>
        <dbReference type="PROSITE" id="PS51918"/>
    </source>
</evidence>
<dbReference type="InterPro" id="IPR007197">
    <property type="entry name" value="rSAM"/>
</dbReference>
<proteinExistence type="predicted"/>
<dbReference type="InterPro" id="IPR032432">
    <property type="entry name" value="Radical_SAM_C"/>
</dbReference>
<keyword evidence="2" id="KW-0004">4Fe-4S</keyword>
<dbReference type="InterPro" id="IPR006638">
    <property type="entry name" value="Elp3/MiaA/NifB-like_rSAM"/>
</dbReference>
<evidence type="ECO:0000256" key="4">
    <source>
        <dbReference type="ARBA" id="ARBA00022723"/>
    </source>
</evidence>
<comment type="cofactor">
    <cofactor evidence="1">
        <name>[4Fe-4S] cluster</name>
        <dbReference type="ChEBI" id="CHEBI:49883"/>
    </cofactor>
</comment>
<accession>A0ABN0CYM4</accession>
<evidence type="ECO:0000313" key="8">
    <source>
        <dbReference type="EMBL" id="EGL35126.1"/>
    </source>
</evidence>
<keyword evidence="4" id="KW-0479">Metal-binding</keyword>
<dbReference type="SMART" id="SM00729">
    <property type="entry name" value="Elp3"/>
    <property type="match status" value="1"/>
</dbReference>
<dbReference type="InterPro" id="IPR005911">
    <property type="entry name" value="YhcC-like"/>
</dbReference>
<protein>
    <submittedName>
        <fullName evidence="8">Radical SAM protein, TIGR01212 family</fullName>
    </submittedName>
</protein>
<dbReference type="Pfam" id="PF16199">
    <property type="entry name" value="Radical_SAM_C"/>
    <property type="match status" value="1"/>
</dbReference>
<keyword evidence="5" id="KW-0408">Iron</keyword>
<gene>
    <name evidence="8" type="ORF">HMPREF1039_0614</name>
</gene>
<dbReference type="RefSeq" id="WP_007391817.1">
    <property type="nucleotide sequence ID" value="NZ_AFIJ01000045.1"/>
</dbReference>
<dbReference type="SFLD" id="SFLDG01091">
    <property type="entry name" value="uncharacterized_CHP01210-like"/>
    <property type="match status" value="1"/>
</dbReference>
<dbReference type="Gene3D" id="3.30.750.200">
    <property type="match status" value="1"/>
</dbReference>
<dbReference type="InterPro" id="IPR039661">
    <property type="entry name" value="ELP3"/>
</dbReference>
<dbReference type="PANTHER" id="PTHR11135">
    <property type="entry name" value="HISTONE ACETYLTRANSFERASE-RELATED"/>
    <property type="match status" value="1"/>
</dbReference>
<feature type="domain" description="Radical SAM core" evidence="7">
    <location>
        <begin position="15"/>
        <end position="266"/>
    </location>
</feature>
<keyword evidence="3" id="KW-0949">S-adenosyl-L-methionine</keyword>
<evidence type="ECO:0000256" key="6">
    <source>
        <dbReference type="ARBA" id="ARBA00023014"/>
    </source>
</evidence>
<dbReference type="SFLD" id="SFLDS00029">
    <property type="entry name" value="Radical_SAM"/>
    <property type="match status" value="1"/>
</dbReference>
<dbReference type="Pfam" id="PF04055">
    <property type="entry name" value="Radical_SAM"/>
    <property type="match status" value="1"/>
</dbReference>
<keyword evidence="9" id="KW-1185">Reference proteome</keyword>
<evidence type="ECO:0000313" key="9">
    <source>
        <dbReference type="Proteomes" id="UP000004018"/>
    </source>
</evidence>
<dbReference type="SFLD" id="SFLDG01086">
    <property type="entry name" value="elongater_protein-like"/>
    <property type="match status" value="1"/>
</dbReference>